<organism evidence="2 3">
    <name type="scientific">Penicillium brevicompactum</name>
    <dbReference type="NCBI Taxonomy" id="5074"/>
    <lineage>
        <taxon>Eukaryota</taxon>
        <taxon>Fungi</taxon>
        <taxon>Dikarya</taxon>
        <taxon>Ascomycota</taxon>
        <taxon>Pezizomycotina</taxon>
        <taxon>Eurotiomycetes</taxon>
        <taxon>Eurotiomycetidae</taxon>
        <taxon>Eurotiales</taxon>
        <taxon>Aspergillaceae</taxon>
        <taxon>Penicillium</taxon>
    </lineage>
</organism>
<evidence type="ECO:0000313" key="2">
    <source>
        <dbReference type="EMBL" id="KAJ5354592.1"/>
    </source>
</evidence>
<keyword evidence="3" id="KW-1185">Reference proteome</keyword>
<reference evidence="2" key="2">
    <citation type="journal article" date="2023" name="IMA Fungus">
        <title>Comparative genomic study of the Penicillium genus elucidates a diverse pangenome and 15 lateral gene transfer events.</title>
        <authorList>
            <person name="Petersen C."/>
            <person name="Sorensen T."/>
            <person name="Nielsen M.R."/>
            <person name="Sondergaard T.E."/>
            <person name="Sorensen J.L."/>
            <person name="Fitzpatrick D.A."/>
            <person name="Frisvad J.C."/>
            <person name="Nielsen K.L."/>
        </authorList>
    </citation>
    <scope>NUCLEOTIDE SEQUENCE</scope>
    <source>
        <strain evidence="2">IBT 35675</strain>
    </source>
</reference>
<accession>A0A9W9R6G7</accession>
<feature type="compositionally biased region" description="Basic and acidic residues" evidence="1">
    <location>
        <begin position="148"/>
        <end position="160"/>
    </location>
</feature>
<name>A0A9W9R6G7_PENBR</name>
<reference evidence="2" key="1">
    <citation type="submission" date="2022-12" db="EMBL/GenBank/DDBJ databases">
        <authorList>
            <person name="Petersen C."/>
        </authorList>
    </citation>
    <scope>NUCLEOTIDE SEQUENCE</scope>
    <source>
        <strain evidence="2">IBT 35675</strain>
    </source>
</reference>
<dbReference type="Proteomes" id="UP001148299">
    <property type="component" value="Unassembled WGS sequence"/>
</dbReference>
<feature type="region of interest" description="Disordered" evidence="1">
    <location>
        <begin position="145"/>
        <end position="183"/>
    </location>
</feature>
<gene>
    <name evidence="2" type="ORF">N7541_005636</name>
</gene>
<protein>
    <submittedName>
        <fullName evidence="2">Uncharacterized protein</fullName>
    </submittedName>
</protein>
<evidence type="ECO:0000313" key="3">
    <source>
        <dbReference type="Proteomes" id="UP001148299"/>
    </source>
</evidence>
<evidence type="ECO:0000256" key="1">
    <source>
        <dbReference type="SAM" id="MobiDB-lite"/>
    </source>
</evidence>
<comment type="caution">
    <text evidence="2">The sequence shown here is derived from an EMBL/GenBank/DDBJ whole genome shotgun (WGS) entry which is preliminary data.</text>
</comment>
<sequence length="183" mass="20474">MFNTFMGGQVDAKSPEAKYLRLVERFKSTLEENLRMVGSLGQDQQPHHKAVAEKLDKLANQVTEIEKANLDMVKRTPNCGTIAKKMGFYGKNSIFLKLTQALRNEIHTLGKTIQKNGQTFGKGKGRGMDVDQMVNRLGEMSYAIFDGNPHRDHKEQKGDRPPMLGNQAGGNQASGSKPRMNRR</sequence>
<proteinExistence type="predicted"/>
<dbReference type="AlphaFoldDB" id="A0A9W9R6G7"/>
<dbReference type="EMBL" id="JAPZBR010000004">
    <property type="protein sequence ID" value="KAJ5354592.1"/>
    <property type="molecule type" value="Genomic_DNA"/>
</dbReference>